<feature type="compositionally biased region" description="Basic and acidic residues" evidence="7">
    <location>
        <begin position="226"/>
        <end position="250"/>
    </location>
</feature>
<feature type="region of interest" description="Disordered" evidence="7">
    <location>
        <begin position="875"/>
        <end position="896"/>
    </location>
</feature>
<dbReference type="Pfam" id="PF11600">
    <property type="entry name" value="CAF1A_acidic"/>
    <property type="match status" value="1"/>
</dbReference>
<evidence type="ECO:0000313" key="11">
    <source>
        <dbReference type="Proteomes" id="UP000009022"/>
    </source>
</evidence>
<dbReference type="RefSeq" id="XP_002116359.1">
    <property type="nucleotide sequence ID" value="XM_002116323.1"/>
</dbReference>
<feature type="region of interest" description="Disordered" evidence="7">
    <location>
        <begin position="704"/>
        <end position="738"/>
    </location>
</feature>
<dbReference type="PANTHER" id="PTHR15272">
    <property type="entry name" value="CHROMATIN ASSEMBLY FACTOR 1 SUBUNIT A CAF-1 SUBUNIT A"/>
    <property type="match status" value="1"/>
</dbReference>
<keyword evidence="6" id="KW-0539">Nucleus</keyword>
<reference evidence="10 11" key="1">
    <citation type="journal article" date="2008" name="Nature">
        <title>The Trichoplax genome and the nature of placozoans.</title>
        <authorList>
            <person name="Srivastava M."/>
            <person name="Begovic E."/>
            <person name="Chapman J."/>
            <person name="Putnam N.H."/>
            <person name="Hellsten U."/>
            <person name="Kawashima T."/>
            <person name="Kuo A."/>
            <person name="Mitros T."/>
            <person name="Salamov A."/>
            <person name="Carpenter M.L."/>
            <person name="Signorovitch A.Y."/>
            <person name="Moreno M.A."/>
            <person name="Kamm K."/>
            <person name="Grimwood J."/>
            <person name="Schmutz J."/>
            <person name="Shapiro H."/>
            <person name="Grigoriev I.V."/>
            <person name="Buss L.W."/>
            <person name="Schierwater B."/>
            <person name="Dellaporta S.L."/>
            <person name="Rokhsar D.S."/>
        </authorList>
    </citation>
    <scope>NUCLEOTIDE SEQUENCE [LARGE SCALE GENOMIC DNA]</scope>
    <source>
        <strain evidence="10 11">Grell-BS-1999</strain>
    </source>
</reference>
<keyword evidence="5" id="KW-0234">DNA repair</keyword>
<dbReference type="PhylomeDB" id="B3S819"/>
<feature type="compositionally biased region" description="Polar residues" evidence="7">
    <location>
        <begin position="786"/>
        <end position="796"/>
    </location>
</feature>
<evidence type="ECO:0000256" key="6">
    <source>
        <dbReference type="ARBA" id="ARBA00023242"/>
    </source>
</evidence>
<feature type="region of interest" description="Disordered" evidence="7">
    <location>
        <begin position="582"/>
        <end position="617"/>
    </location>
</feature>
<comment type="subcellular location">
    <subcellularLocation>
        <location evidence="1">Nucleus</location>
    </subcellularLocation>
</comment>
<dbReference type="Pfam" id="PF12253">
    <property type="entry name" value="CAF1A_dimeriz"/>
    <property type="match status" value="1"/>
</dbReference>
<evidence type="ECO:0000259" key="8">
    <source>
        <dbReference type="Pfam" id="PF11600"/>
    </source>
</evidence>
<feature type="compositionally biased region" description="Polar residues" evidence="7">
    <location>
        <begin position="806"/>
        <end position="824"/>
    </location>
</feature>
<dbReference type="GO" id="GO:0006334">
    <property type="term" value="P:nucleosome assembly"/>
    <property type="evidence" value="ECO:0000318"/>
    <property type="project" value="GO_Central"/>
</dbReference>
<feature type="compositionally biased region" description="Basic and acidic residues" evidence="7">
    <location>
        <begin position="112"/>
        <end position="124"/>
    </location>
</feature>
<keyword evidence="4" id="KW-0143">Chaperone</keyword>
<accession>B3S819</accession>
<evidence type="ECO:0000256" key="4">
    <source>
        <dbReference type="ARBA" id="ARBA00023186"/>
    </source>
</evidence>
<feature type="compositionally biased region" description="Basic and acidic residues" evidence="7">
    <location>
        <begin position="258"/>
        <end position="398"/>
    </location>
</feature>
<dbReference type="HOGENOM" id="CLU_322978_0_0_1"/>
<dbReference type="OrthoDB" id="79480at2759"/>
<organism evidence="10 11">
    <name type="scientific">Trichoplax adhaerens</name>
    <name type="common">Trichoplax reptans</name>
    <dbReference type="NCBI Taxonomy" id="10228"/>
    <lineage>
        <taxon>Eukaryota</taxon>
        <taxon>Metazoa</taxon>
        <taxon>Placozoa</taxon>
        <taxon>Uniplacotomia</taxon>
        <taxon>Trichoplacea</taxon>
        <taxon>Trichoplacidae</taxon>
        <taxon>Trichoplax</taxon>
    </lineage>
</organism>
<dbReference type="InterPro" id="IPR022043">
    <property type="entry name" value="CAF1A_DD"/>
</dbReference>
<evidence type="ECO:0008006" key="12">
    <source>
        <dbReference type="Google" id="ProtNLM"/>
    </source>
</evidence>
<feature type="compositionally biased region" description="Polar residues" evidence="7">
    <location>
        <begin position="713"/>
        <end position="724"/>
    </location>
</feature>
<name>B3S819_TRIAD</name>
<feature type="region of interest" description="Disordered" evidence="7">
    <location>
        <begin position="111"/>
        <end position="137"/>
    </location>
</feature>
<keyword evidence="2" id="KW-0235">DNA replication</keyword>
<feature type="region of interest" description="Disordered" evidence="7">
    <location>
        <begin position="180"/>
        <end position="398"/>
    </location>
</feature>
<evidence type="ECO:0000259" key="9">
    <source>
        <dbReference type="Pfam" id="PF12253"/>
    </source>
</evidence>
<evidence type="ECO:0000256" key="7">
    <source>
        <dbReference type="SAM" id="MobiDB-lite"/>
    </source>
</evidence>
<dbReference type="EMBL" id="DS985255">
    <property type="protein sequence ID" value="EDV21029.1"/>
    <property type="molecule type" value="Genomic_DNA"/>
</dbReference>
<gene>
    <name evidence="10" type="ORF">TRIADDRAFT_60375</name>
</gene>
<dbReference type="STRING" id="10228.B3S819"/>
<feature type="domain" description="Chromatin assembly factor 1 p150 subunit acidic region" evidence="8">
    <location>
        <begin position="294"/>
        <end position="436"/>
    </location>
</feature>
<dbReference type="AlphaFoldDB" id="B3S819"/>
<proteinExistence type="predicted"/>
<feature type="compositionally biased region" description="Acidic residues" evidence="7">
    <location>
        <begin position="601"/>
        <end position="614"/>
    </location>
</feature>
<sequence>MLIDLWYRFSFITYAKSIGSNRSNANTNKNKGESSPGSHKKMKQVVVVLVGNWKAYCLTANFKLPIIFPAPLTSFLSSAKSQSKEDQSTSNGNMTDLSAHDEGSITYASSMDKCDQTESKDDLKMVPTSPNRKQETPSKKCASRICIGLFSSPEVAVGVESISDCNSLNKLLKEECAYSTSTTSKESSEDEDSDTTLNQCHSVDSPKKRHVESDDNSHSRKKKIKKDPESDEKQKQLKELERKKAKEEKQRLKKEKRLQREEEKKRMIEEERQKRREEKRRLAEERLLEQEEEKKRKSEEKRRQQENRKEALRQEKEQKLKERQVMLEIKREQLAKEKEEKRLESDRKKKERQEAKDKLMEEKRKQKEQDKLARQQEKRKKEEEKQKVENEELRKKQKERDTFAKFFIKAPKPESTKIAPAQGLKHFPAFELKPGMTLAPTVSSAILDPTKFEEELQKQDFDRELSIQQLRNSKGIVSKSLRSNNKDANSDDYHMVAKHATNGQVFLVRNSKSSNTCQEAVMEITAAEEVQFRHQEMVAIKFLQFHDNYRPAYFGTWRKSSKTISPRNPWRKDEKLVNYEYDSDGDWEEDDPGESLSQSENEAESDEDEDDDDGFFVPHGYLSADEGVCSDENDGGNEGKSLQPVTKAKTWEADIQRKCKQLQPLVIGCSWSSTGKSHYLLENCACKPLLDFPINPDFQDTKSIKTSEKHTSDQSNTKNGNSPATRRGRGGKEGRVPEEALPDLIKLIHGSTNSLQRLIEEFRDFWYKKQSENEIKADLQPENSLKVASSAANSDLDSPKRKSDEISGSTDITSNSNQVSPSHTSEIESYAISKRQIEVKILSMAQKERRDSDVKMHWYVDDTVLESFGLLEWSRTRDRTNDGDNTPRVYIKKKKL</sequence>
<evidence type="ECO:0000256" key="5">
    <source>
        <dbReference type="ARBA" id="ARBA00023204"/>
    </source>
</evidence>
<evidence type="ECO:0000256" key="1">
    <source>
        <dbReference type="ARBA" id="ARBA00004123"/>
    </source>
</evidence>
<keyword evidence="3" id="KW-0227">DNA damage</keyword>
<dbReference type="InParanoid" id="B3S819"/>
<dbReference type="PANTHER" id="PTHR15272:SF0">
    <property type="entry name" value="CHROMATIN ASSEMBLY FACTOR 1 SUBUNIT A"/>
    <property type="match status" value="1"/>
</dbReference>
<dbReference type="Proteomes" id="UP000009022">
    <property type="component" value="Unassembled WGS sequence"/>
</dbReference>
<feature type="domain" description="Chromatin assembly factor 1 subunit A dimerization" evidence="9">
    <location>
        <begin position="541"/>
        <end position="613"/>
    </location>
</feature>
<dbReference type="GO" id="GO:0033186">
    <property type="term" value="C:CAF-1 complex"/>
    <property type="evidence" value="ECO:0000318"/>
    <property type="project" value="GO_Central"/>
</dbReference>
<dbReference type="OMA" id="LENCACK"/>
<evidence type="ECO:0000256" key="2">
    <source>
        <dbReference type="ARBA" id="ARBA00022705"/>
    </source>
</evidence>
<dbReference type="InterPro" id="IPR021644">
    <property type="entry name" value="CAF-1_p150_acidic"/>
</dbReference>
<dbReference type="GeneID" id="6757659"/>
<keyword evidence="11" id="KW-1185">Reference proteome</keyword>
<dbReference type="GO" id="GO:0005634">
    <property type="term" value="C:nucleus"/>
    <property type="evidence" value="ECO:0000318"/>
    <property type="project" value="GO_Central"/>
</dbReference>
<protein>
    <recommendedName>
        <fullName evidence="12">Chromatin assembly factor 1 subunit p150 C-terminal domain-containing protein</fullName>
    </recommendedName>
</protein>
<dbReference type="KEGG" id="tad:TRIADDRAFT_60375"/>
<dbReference type="eggNOG" id="KOG4364">
    <property type="taxonomic scope" value="Eukaryota"/>
</dbReference>
<dbReference type="CTD" id="6757659"/>
<dbReference type="GO" id="GO:0006260">
    <property type="term" value="P:DNA replication"/>
    <property type="evidence" value="ECO:0007669"/>
    <property type="project" value="UniProtKB-KW"/>
</dbReference>
<dbReference type="GO" id="GO:0006281">
    <property type="term" value="P:DNA repair"/>
    <property type="evidence" value="ECO:0007669"/>
    <property type="project" value="UniProtKB-KW"/>
</dbReference>
<feature type="compositionally biased region" description="Acidic residues" evidence="7">
    <location>
        <begin position="582"/>
        <end position="593"/>
    </location>
</feature>
<evidence type="ECO:0000256" key="3">
    <source>
        <dbReference type="ARBA" id="ARBA00022763"/>
    </source>
</evidence>
<feature type="region of interest" description="Disordered" evidence="7">
    <location>
        <begin position="626"/>
        <end position="645"/>
    </location>
</feature>
<evidence type="ECO:0000313" key="10">
    <source>
        <dbReference type="EMBL" id="EDV21029.1"/>
    </source>
</evidence>
<feature type="region of interest" description="Disordered" evidence="7">
    <location>
        <begin position="786"/>
        <end position="825"/>
    </location>
</feature>